<evidence type="ECO:0000313" key="1">
    <source>
        <dbReference type="EMBL" id="GBM52791.1"/>
    </source>
</evidence>
<proteinExistence type="predicted"/>
<comment type="caution">
    <text evidence="1">The sequence shown here is derived from an EMBL/GenBank/DDBJ whole genome shotgun (WGS) entry which is preliminary data.</text>
</comment>
<protein>
    <submittedName>
        <fullName evidence="1">Uncharacterized protein</fullName>
    </submittedName>
</protein>
<evidence type="ECO:0000313" key="2">
    <source>
        <dbReference type="Proteomes" id="UP000499080"/>
    </source>
</evidence>
<keyword evidence="2" id="KW-1185">Reference proteome</keyword>
<gene>
    <name evidence="1" type="ORF">AVEN_169251_1</name>
</gene>
<sequence>MKVLKFFGSSDPVINRLDYSETTHQSRNVAHCRKWLTFLANRRKHQISSERSPWREGKRDTGPENLPWLLSVLGRLGNSTKVFRNLVDDPGVIRVYNL</sequence>
<organism evidence="1 2">
    <name type="scientific">Araneus ventricosus</name>
    <name type="common">Orbweaver spider</name>
    <name type="synonym">Epeira ventricosa</name>
    <dbReference type="NCBI Taxonomy" id="182803"/>
    <lineage>
        <taxon>Eukaryota</taxon>
        <taxon>Metazoa</taxon>
        <taxon>Ecdysozoa</taxon>
        <taxon>Arthropoda</taxon>
        <taxon>Chelicerata</taxon>
        <taxon>Arachnida</taxon>
        <taxon>Araneae</taxon>
        <taxon>Araneomorphae</taxon>
        <taxon>Entelegynae</taxon>
        <taxon>Araneoidea</taxon>
        <taxon>Araneidae</taxon>
        <taxon>Araneus</taxon>
    </lineage>
</organism>
<name>A0A4Y2GHF7_ARAVE</name>
<dbReference type="AlphaFoldDB" id="A0A4Y2GHF7"/>
<dbReference type="EMBL" id="BGPR01177852">
    <property type="protein sequence ID" value="GBM52791.1"/>
    <property type="molecule type" value="Genomic_DNA"/>
</dbReference>
<accession>A0A4Y2GHF7</accession>
<dbReference type="Proteomes" id="UP000499080">
    <property type="component" value="Unassembled WGS sequence"/>
</dbReference>
<reference evidence="1 2" key="1">
    <citation type="journal article" date="2019" name="Sci. Rep.">
        <title>Orb-weaving spider Araneus ventricosus genome elucidates the spidroin gene catalogue.</title>
        <authorList>
            <person name="Kono N."/>
            <person name="Nakamura H."/>
            <person name="Ohtoshi R."/>
            <person name="Moran D.A.P."/>
            <person name="Shinohara A."/>
            <person name="Yoshida Y."/>
            <person name="Fujiwara M."/>
            <person name="Mori M."/>
            <person name="Tomita M."/>
            <person name="Arakawa K."/>
        </authorList>
    </citation>
    <scope>NUCLEOTIDE SEQUENCE [LARGE SCALE GENOMIC DNA]</scope>
</reference>